<evidence type="ECO:0000313" key="3">
    <source>
        <dbReference type="EMBL" id="MBB6035698.1"/>
    </source>
</evidence>
<proteinExistence type="predicted"/>
<dbReference type="Proteomes" id="UP000548476">
    <property type="component" value="Unassembled WGS sequence"/>
</dbReference>
<dbReference type="RefSeq" id="WP_184788560.1">
    <property type="nucleotide sequence ID" value="NZ_BONT01000076.1"/>
</dbReference>
<feature type="transmembrane region" description="Helical" evidence="2">
    <location>
        <begin position="12"/>
        <end position="29"/>
    </location>
</feature>
<dbReference type="AlphaFoldDB" id="A0A841FPH6"/>
<dbReference type="EMBL" id="JACHGT010000007">
    <property type="protein sequence ID" value="MBB6035698.1"/>
    <property type="molecule type" value="Genomic_DNA"/>
</dbReference>
<gene>
    <name evidence="3" type="ORF">HNR73_003562</name>
</gene>
<evidence type="ECO:0000313" key="4">
    <source>
        <dbReference type="Proteomes" id="UP000548476"/>
    </source>
</evidence>
<sequence length="132" mass="14521">MPRPLHLVNRILRAVLIVVSAGSIAYYVLGNGEDWVPVVSVVTVLVAIGLSPALWPALPAPAEKPAPPVSAPPQPAYQAPAQHQPQQQQQYQPPQQQTYPQQQATTYGGHAQVPQQQQQQQQQQQWPGQHHQ</sequence>
<accession>A0A841FPH6</accession>
<keyword evidence="4" id="KW-1185">Reference proteome</keyword>
<evidence type="ECO:0000256" key="2">
    <source>
        <dbReference type="SAM" id="Phobius"/>
    </source>
</evidence>
<comment type="caution">
    <text evidence="3">The sequence shown here is derived from an EMBL/GenBank/DDBJ whole genome shotgun (WGS) entry which is preliminary data.</text>
</comment>
<keyword evidence="2" id="KW-1133">Transmembrane helix</keyword>
<evidence type="ECO:0000256" key="1">
    <source>
        <dbReference type="SAM" id="MobiDB-lite"/>
    </source>
</evidence>
<organism evidence="3 4">
    <name type="scientific">Phytomonospora endophytica</name>
    <dbReference type="NCBI Taxonomy" id="714109"/>
    <lineage>
        <taxon>Bacteria</taxon>
        <taxon>Bacillati</taxon>
        <taxon>Actinomycetota</taxon>
        <taxon>Actinomycetes</taxon>
        <taxon>Micromonosporales</taxon>
        <taxon>Micromonosporaceae</taxon>
        <taxon>Phytomonospora</taxon>
    </lineage>
</organism>
<keyword evidence="2" id="KW-0812">Transmembrane</keyword>
<feature type="region of interest" description="Disordered" evidence="1">
    <location>
        <begin position="57"/>
        <end position="132"/>
    </location>
</feature>
<feature type="compositionally biased region" description="Pro residues" evidence="1">
    <location>
        <begin position="58"/>
        <end position="75"/>
    </location>
</feature>
<keyword evidence="2" id="KW-0472">Membrane</keyword>
<reference evidence="3 4" key="1">
    <citation type="submission" date="2020-08" db="EMBL/GenBank/DDBJ databases">
        <title>Genomic Encyclopedia of Type Strains, Phase IV (KMG-IV): sequencing the most valuable type-strain genomes for metagenomic binning, comparative biology and taxonomic classification.</title>
        <authorList>
            <person name="Goeker M."/>
        </authorList>
    </citation>
    <scope>NUCLEOTIDE SEQUENCE [LARGE SCALE GENOMIC DNA]</scope>
    <source>
        <strain evidence="3 4">YIM 65646</strain>
    </source>
</reference>
<feature type="transmembrane region" description="Helical" evidence="2">
    <location>
        <begin position="35"/>
        <end position="55"/>
    </location>
</feature>
<name>A0A841FPH6_9ACTN</name>
<feature type="compositionally biased region" description="Low complexity" evidence="1">
    <location>
        <begin position="76"/>
        <end position="104"/>
    </location>
</feature>
<protein>
    <submittedName>
        <fullName evidence="3">Uncharacterized protein</fullName>
    </submittedName>
</protein>
<feature type="compositionally biased region" description="Low complexity" evidence="1">
    <location>
        <begin position="115"/>
        <end position="125"/>
    </location>
</feature>